<dbReference type="EMBL" id="UINC01157491">
    <property type="protein sequence ID" value="SVD54510.1"/>
    <property type="molecule type" value="Genomic_DNA"/>
</dbReference>
<feature type="non-terminal residue" evidence="2">
    <location>
        <position position="1"/>
    </location>
</feature>
<dbReference type="InterPro" id="IPR011483">
    <property type="entry name" value="Sde182_NH-like"/>
</dbReference>
<accession>A0A382W7L0</accession>
<organism evidence="2">
    <name type="scientific">marine metagenome</name>
    <dbReference type="NCBI Taxonomy" id="408172"/>
    <lineage>
        <taxon>unclassified sequences</taxon>
        <taxon>metagenomes</taxon>
        <taxon>ecological metagenomes</taxon>
    </lineage>
</organism>
<dbReference type="GO" id="GO:0016799">
    <property type="term" value="F:hydrolase activity, hydrolyzing N-glycosyl compounds"/>
    <property type="evidence" value="ECO:0007669"/>
    <property type="project" value="InterPro"/>
</dbReference>
<dbReference type="SUPFAM" id="SSF53590">
    <property type="entry name" value="Nucleoside hydrolase"/>
    <property type="match status" value="1"/>
</dbReference>
<sequence length="215" mass="24164">VQLSFLIMCTQIVSNAEGRPRLAILTDIGGDPDDQQSMVRLMVYSQEFEIEALIASASGTPGELDRSMVRPDLIRKIVKAYGEVLPNLQRHAKGWPSPGYLLSIVKSGNPHRKKDFTGENHETDASRFLIERIDSGSEHRPLNVCIWGGQTDLAQALWRVKKDRGAHGLDEFVKKFRVHDIDDQDGIASWMKAEFPGMYYILDKAPEGQDKRMGV</sequence>
<proteinExistence type="predicted"/>
<feature type="non-terminal residue" evidence="2">
    <location>
        <position position="215"/>
    </location>
</feature>
<evidence type="ECO:0000313" key="2">
    <source>
        <dbReference type="EMBL" id="SVD54510.1"/>
    </source>
</evidence>
<name>A0A382W7L0_9ZZZZ</name>
<feature type="domain" description="Cellulose-binding Sde182 nucleoside hydrolase-like" evidence="1">
    <location>
        <begin position="21"/>
        <end position="204"/>
    </location>
</feature>
<dbReference type="Gene3D" id="3.90.245.10">
    <property type="entry name" value="Ribonucleoside hydrolase-like"/>
    <property type="match status" value="1"/>
</dbReference>
<gene>
    <name evidence="2" type="ORF">METZ01_LOCUS407364</name>
</gene>
<reference evidence="2" key="1">
    <citation type="submission" date="2018-05" db="EMBL/GenBank/DDBJ databases">
        <authorList>
            <person name="Lanie J.A."/>
            <person name="Ng W.-L."/>
            <person name="Kazmierczak K.M."/>
            <person name="Andrzejewski T.M."/>
            <person name="Davidsen T.M."/>
            <person name="Wayne K.J."/>
            <person name="Tettelin H."/>
            <person name="Glass J.I."/>
            <person name="Rusch D."/>
            <person name="Podicherti R."/>
            <person name="Tsui H.-C.T."/>
            <person name="Winkler M.E."/>
        </authorList>
    </citation>
    <scope>NUCLEOTIDE SEQUENCE</scope>
</reference>
<evidence type="ECO:0000259" key="1">
    <source>
        <dbReference type="Pfam" id="PF07632"/>
    </source>
</evidence>
<dbReference type="Pfam" id="PF07632">
    <property type="entry name" value="Sde182_NH-like"/>
    <property type="match status" value="1"/>
</dbReference>
<dbReference type="AlphaFoldDB" id="A0A382W7L0"/>
<protein>
    <recommendedName>
        <fullName evidence="1">Cellulose-binding Sde182 nucleoside hydrolase-like domain-containing protein</fullName>
    </recommendedName>
</protein>
<dbReference type="InterPro" id="IPR036452">
    <property type="entry name" value="Ribo_hydro-like"/>
</dbReference>